<organism evidence="1 2">
    <name type="scientific">Enterobacter asburiae</name>
    <dbReference type="NCBI Taxonomy" id="61645"/>
    <lineage>
        <taxon>Bacteria</taxon>
        <taxon>Pseudomonadati</taxon>
        <taxon>Pseudomonadota</taxon>
        <taxon>Gammaproteobacteria</taxon>
        <taxon>Enterobacterales</taxon>
        <taxon>Enterobacteriaceae</taxon>
        <taxon>Enterobacter</taxon>
        <taxon>Enterobacter cloacae complex</taxon>
    </lineage>
</organism>
<gene>
    <name evidence="1" type="ORF">KZX48_17815</name>
</gene>
<proteinExistence type="predicted"/>
<name>A0AAQ0JAK2_ENTAS</name>
<accession>A0AAQ0JAK2</accession>
<evidence type="ECO:0000313" key="2">
    <source>
        <dbReference type="Proteomes" id="UP000826990"/>
    </source>
</evidence>
<dbReference type="AlphaFoldDB" id="A0AAQ0JAK2"/>
<reference evidence="1" key="1">
    <citation type="submission" date="2021-07" db="EMBL/GenBank/DDBJ databases">
        <title>Characterization of Emerging Pathogens Carrying KPC-2 Gene in IncP-6 Plasmids Isolated from Urban Sewage in Argentina.</title>
        <authorList>
            <person name="Ghiglione B."/>
            <person name="Haim M.S."/>
            <person name="Dropa M."/>
        </authorList>
    </citation>
    <scope>NUCLEOTIDE SEQUENCE</scope>
    <source>
        <strain evidence="1">WW-19C</strain>
    </source>
</reference>
<dbReference type="EMBL" id="CP080107">
    <property type="protein sequence ID" value="QYD29145.1"/>
    <property type="molecule type" value="Genomic_DNA"/>
</dbReference>
<evidence type="ECO:0008006" key="3">
    <source>
        <dbReference type="Google" id="ProtNLM"/>
    </source>
</evidence>
<dbReference type="Gene3D" id="1.20.120.330">
    <property type="entry name" value="Nucleotidyltransferases domain 2"/>
    <property type="match status" value="1"/>
</dbReference>
<evidence type="ECO:0000313" key="1">
    <source>
        <dbReference type="EMBL" id="QYD29145.1"/>
    </source>
</evidence>
<protein>
    <recommendedName>
        <fullName evidence="3">HEPN domain-containing protein</fullName>
    </recommendedName>
</protein>
<sequence length="114" mass="12828">MADEASWRSAISRAYYSMYHETMASLTCVPKYSSNHHGNLIGYMTTPAECKGEPYDSRTMRLLGYNLKQLRDARNEADYHIADISVSKEMAETAIASAELYFSKWTALKSAKAS</sequence>
<dbReference type="Proteomes" id="UP000826990">
    <property type="component" value="Chromosome"/>
</dbReference>